<feature type="compositionally biased region" description="Low complexity" evidence="1">
    <location>
        <begin position="22"/>
        <end position="40"/>
    </location>
</feature>
<dbReference type="VEuPathDB" id="TrichDB:TVAGG3_0941490"/>
<dbReference type="AlphaFoldDB" id="A2F9K8"/>
<dbReference type="InParanoid" id="A2F9K8"/>
<proteinExistence type="predicted"/>
<sequence>MPQKRQKEPNRFIPNGFNFQIPNNQPQRIFQIPPQHQQPQQRPPPQQQRPPPQHQQPPPQRRRTFTPEERNFNNLMRQQNQGLRFYPGSNGIHIRHPNLDRRYTAEIHILPNNTVNFAGFYDHHQEIWTPPFDTVLEGGTVNDAIQYVNNGFDTMIQRGGHP</sequence>
<reference evidence="2" key="1">
    <citation type="submission" date="2006-10" db="EMBL/GenBank/DDBJ databases">
        <authorList>
            <person name="Amadeo P."/>
            <person name="Zhao Q."/>
            <person name="Wortman J."/>
            <person name="Fraser-Liggett C."/>
            <person name="Carlton J."/>
        </authorList>
    </citation>
    <scope>NUCLEOTIDE SEQUENCE</scope>
    <source>
        <strain evidence="2">G3</strain>
    </source>
</reference>
<organism evidence="2 3">
    <name type="scientific">Trichomonas vaginalis (strain ATCC PRA-98 / G3)</name>
    <dbReference type="NCBI Taxonomy" id="412133"/>
    <lineage>
        <taxon>Eukaryota</taxon>
        <taxon>Metamonada</taxon>
        <taxon>Parabasalia</taxon>
        <taxon>Trichomonadida</taxon>
        <taxon>Trichomonadidae</taxon>
        <taxon>Trichomonas</taxon>
    </lineage>
</organism>
<dbReference type="Proteomes" id="UP000001542">
    <property type="component" value="Unassembled WGS sequence"/>
</dbReference>
<name>A2F9K8_TRIV3</name>
<reference evidence="2" key="2">
    <citation type="journal article" date="2007" name="Science">
        <title>Draft genome sequence of the sexually transmitted pathogen Trichomonas vaginalis.</title>
        <authorList>
            <person name="Carlton J.M."/>
            <person name="Hirt R.P."/>
            <person name="Silva J.C."/>
            <person name="Delcher A.L."/>
            <person name="Schatz M."/>
            <person name="Zhao Q."/>
            <person name="Wortman J.R."/>
            <person name="Bidwell S.L."/>
            <person name="Alsmark U.C.M."/>
            <person name="Besteiro S."/>
            <person name="Sicheritz-Ponten T."/>
            <person name="Noel C.J."/>
            <person name="Dacks J.B."/>
            <person name="Foster P.G."/>
            <person name="Simillion C."/>
            <person name="Van de Peer Y."/>
            <person name="Miranda-Saavedra D."/>
            <person name="Barton G.J."/>
            <person name="Westrop G.D."/>
            <person name="Mueller S."/>
            <person name="Dessi D."/>
            <person name="Fiori P.L."/>
            <person name="Ren Q."/>
            <person name="Paulsen I."/>
            <person name="Zhang H."/>
            <person name="Bastida-Corcuera F.D."/>
            <person name="Simoes-Barbosa A."/>
            <person name="Brown M.T."/>
            <person name="Hayes R.D."/>
            <person name="Mukherjee M."/>
            <person name="Okumura C.Y."/>
            <person name="Schneider R."/>
            <person name="Smith A.J."/>
            <person name="Vanacova S."/>
            <person name="Villalvazo M."/>
            <person name="Haas B.J."/>
            <person name="Pertea M."/>
            <person name="Feldblyum T.V."/>
            <person name="Utterback T.R."/>
            <person name="Shu C.L."/>
            <person name="Osoegawa K."/>
            <person name="de Jong P.J."/>
            <person name="Hrdy I."/>
            <person name="Horvathova L."/>
            <person name="Zubacova Z."/>
            <person name="Dolezal P."/>
            <person name="Malik S.B."/>
            <person name="Logsdon J.M. Jr."/>
            <person name="Henze K."/>
            <person name="Gupta A."/>
            <person name="Wang C.C."/>
            <person name="Dunne R.L."/>
            <person name="Upcroft J.A."/>
            <person name="Upcroft P."/>
            <person name="White O."/>
            <person name="Salzberg S.L."/>
            <person name="Tang P."/>
            <person name="Chiu C.-H."/>
            <person name="Lee Y.-S."/>
            <person name="Embley T.M."/>
            <person name="Coombs G.H."/>
            <person name="Mottram J.C."/>
            <person name="Tachezy J."/>
            <person name="Fraser-Liggett C.M."/>
            <person name="Johnson P.J."/>
        </authorList>
    </citation>
    <scope>NUCLEOTIDE SEQUENCE [LARGE SCALE GENOMIC DNA]</scope>
    <source>
        <strain evidence="2">G3</strain>
    </source>
</reference>
<accession>A2F9K8</accession>
<feature type="compositionally biased region" description="Basic and acidic residues" evidence="1">
    <location>
        <begin position="1"/>
        <end position="10"/>
    </location>
</feature>
<keyword evidence="3" id="KW-1185">Reference proteome</keyword>
<dbReference type="KEGG" id="tva:4756184"/>
<dbReference type="VEuPathDB" id="TrichDB:TVAG_111710"/>
<feature type="compositionally biased region" description="Pro residues" evidence="1">
    <location>
        <begin position="41"/>
        <end position="59"/>
    </location>
</feature>
<dbReference type="RefSeq" id="XP_001311319.1">
    <property type="nucleotide sequence ID" value="XM_001311318.1"/>
</dbReference>
<dbReference type="EMBL" id="DS113677">
    <property type="protein sequence ID" value="EAX98389.1"/>
    <property type="molecule type" value="Genomic_DNA"/>
</dbReference>
<feature type="region of interest" description="Disordered" evidence="1">
    <location>
        <begin position="1"/>
        <end position="70"/>
    </location>
</feature>
<gene>
    <name evidence="2" type="ORF">TVAG_125330</name>
</gene>
<evidence type="ECO:0000313" key="3">
    <source>
        <dbReference type="Proteomes" id="UP000001542"/>
    </source>
</evidence>
<evidence type="ECO:0000313" key="2">
    <source>
        <dbReference type="EMBL" id="EAX98389.1"/>
    </source>
</evidence>
<protein>
    <submittedName>
        <fullName evidence="2">Uncharacterized protein</fullName>
    </submittedName>
</protein>
<evidence type="ECO:0000256" key="1">
    <source>
        <dbReference type="SAM" id="MobiDB-lite"/>
    </source>
</evidence>